<keyword evidence="6" id="KW-0406">Ion transport</keyword>
<reference evidence="9" key="1">
    <citation type="submission" date="2023-05" db="EMBL/GenBank/DDBJ databases">
        <title>Nepenthes gracilis genome sequencing.</title>
        <authorList>
            <person name="Fukushima K."/>
        </authorList>
    </citation>
    <scope>NUCLEOTIDE SEQUENCE</scope>
    <source>
        <strain evidence="9">SING2019-196</strain>
    </source>
</reference>
<feature type="transmembrane region" description="Helical" evidence="8">
    <location>
        <begin position="249"/>
        <end position="269"/>
    </location>
</feature>
<feature type="transmembrane region" description="Helical" evidence="8">
    <location>
        <begin position="178"/>
        <end position="197"/>
    </location>
</feature>
<dbReference type="GO" id="GO:0005384">
    <property type="term" value="F:manganese ion transmembrane transporter activity"/>
    <property type="evidence" value="ECO:0007669"/>
    <property type="project" value="TreeGrafter"/>
</dbReference>
<dbReference type="PANTHER" id="PTHR11706">
    <property type="entry name" value="SOLUTE CARRIER PROTEIN FAMILY 11 MEMBER"/>
    <property type="match status" value="1"/>
</dbReference>
<evidence type="ECO:0000256" key="3">
    <source>
        <dbReference type="ARBA" id="ARBA00022448"/>
    </source>
</evidence>
<gene>
    <name evidence="9" type="ORF">Nepgr_002561</name>
</gene>
<evidence type="ECO:0000256" key="8">
    <source>
        <dbReference type="SAM" id="Phobius"/>
    </source>
</evidence>
<evidence type="ECO:0000256" key="6">
    <source>
        <dbReference type="ARBA" id="ARBA00023065"/>
    </source>
</evidence>
<dbReference type="PRINTS" id="PR00447">
    <property type="entry name" value="NATRESASSCMP"/>
</dbReference>
<keyword evidence="3" id="KW-0813">Transport</keyword>
<comment type="caution">
    <text evidence="9">The sequence shown here is derived from an EMBL/GenBank/DDBJ whole genome shotgun (WGS) entry which is preliminary data.</text>
</comment>
<feature type="transmembrane region" description="Helical" evidence="8">
    <location>
        <begin position="203"/>
        <end position="228"/>
    </location>
</feature>
<dbReference type="AlphaFoldDB" id="A0AAD3RWZ8"/>
<dbReference type="Proteomes" id="UP001279734">
    <property type="component" value="Unassembled WGS sequence"/>
</dbReference>
<evidence type="ECO:0000313" key="9">
    <source>
        <dbReference type="EMBL" id="GMH00722.1"/>
    </source>
</evidence>
<feature type="transmembrane region" description="Helical" evidence="8">
    <location>
        <begin position="135"/>
        <end position="157"/>
    </location>
</feature>
<keyword evidence="4 8" id="KW-0812">Transmembrane</keyword>
<dbReference type="InterPro" id="IPR001046">
    <property type="entry name" value="NRAMP_fam"/>
</dbReference>
<evidence type="ECO:0000256" key="4">
    <source>
        <dbReference type="ARBA" id="ARBA00022692"/>
    </source>
</evidence>
<dbReference type="PANTHER" id="PTHR11706:SF77">
    <property type="entry name" value="METAL TRANSPORTER NRAMP5"/>
    <property type="match status" value="1"/>
</dbReference>
<comment type="similarity">
    <text evidence="2">Belongs to the NRAMP (TC 2.A.55) family.</text>
</comment>
<feature type="transmembrane region" description="Helical" evidence="8">
    <location>
        <begin position="38"/>
        <end position="59"/>
    </location>
</feature>
<accession>A0AAD3RWZ8</accession>
<proteinExistence type="inferred from homology"/>
<dbReference type="GO" id="GO:0034755">
    <property type="term" value="P:iron ion transmembrane transport"/>
    <property type="evidence" value="ECO:0007669"/>
    <property type="project" value="TreeGrafter"/>
</dbReference>
<keyword evidence="7 8" id="KW-0472">Membrane</keyword>
<evidence type="ECO:0000256" key="5">
    <source>
        <dbReference type="ARBA" id="ARBA00022989"/>
    </source>
</evidence>
<comment type="subcellular location">
    <subcellularLocation>
        <location evidence="1">Membrane</location>
        <topology evidence="1">Multi-pass membrane protein</topology>
    </subcellularLocation>
</comment>
<name>A0AAD3RWZ8_NEPGR</name>
<sequence length="282" mass="30200">MAGCYFVEMSYVKPNTKQVVEGMFIPKISSSGAAADSIALLGALVMPHNLFLHSALVLTRKVPKSVRGINNACRFFLLESGFALFVAFLINLAVVSVTGAICSSNQITPQNADRCNNLSLNSASFLLQNILGSKLGSILFAVALLASGQSSAITGTYSGQYIMQGFLNLKMKRWLRNLMTRAIAITPSLIVTIIGGSKGGGQLIIIASMIVITWILGLGIIGINVYFLSTAFVGMLIHNSLPGIANVSIGILVFPLMAIYLGGIIYLAFRKDKVVTFFEPIR</sequence>
<keyword evidence="5 8" id="KW-1133">Transmembrane helix</keyword>
<evidence type="ECO:0000256" key="1">
    <source>
        <dbReference type="ARBA" id="ARBA00004141"/>
    </source>
</evidence>
<dbReference type="GO" id="GO:0015086">
    <property type="term" value="F:cadmium ion transmembrane transporter activity"/>
    <property type="evidence" value="ECO:0007669"/>
    <property type="project" value="TreeGrafter"/>
</dbReference>
<evidence type="ECO:0000313" key="10">
    <source>
        <dbReference type="Proteomes" id="UP001279734"/>
    </source>
</evidence>
<dbReference type="Pfam" id="PF01566">
    <property type="entry name" value="Nramp"/>
    <property type="match status" value="1"/>
</dbReference>
<feature type="transmembrane region" description="Helical" evidence="8">
    <location>
        <begin position="80"/>
        <end position="101"/>
    </location>
</feature>
<dbReference type="EMBL" id="BSYO01000002">
    <property type="protein sequence ID" value="GMH00722.1"/>
    <property type="molecule type" value="Genomic_DNA"/>
</dbReference>
<keyword evidence="10" id="KW-1185">Reference proteome</keyword>
<protein>
    <submittedName>
        <fullName evidence="9">Uncharacterized protein</fullName>
    </submittedName>
</protein>
<evidence type="ECO:0000256" key="7">
    <source>
        <dbReference type="ARBA" id="ARBA00023136"/>
    </source>
</evidence>
<dbReference type="GO" id="GO:0005886">
    <property type="term" value="C:plasma membrane"/>
    <property type="evidence" value="ECO:0007669"/>
    <property type="project" value="TreeGrafter"/>
</dbReference>
<organism evidence="9 10">
    <name type="scientific">Nepenthes gracilis</name>
    <name type="common">Slender pitcher plant</name>
    <dbReference type="NCBI Taxonomy" id="150966"/>
    <lineage>
        <taxon>Eukaryota</taxon>
        <taxon>Viridiplantae</taxon>
        <taxon>Streptophyta</taxon>
        <taxon>Embryophyta</taxon>
        <taxon>Tracheophyta</taxon>
        <taxon>Spermatophyta</taxon>
        <taxon>Magnoliopsida</taxon>
        <taxon>eudicotyledons</taxon>
        <taxon>Gunneridae</taxon>
        <taxon>Pentapetalae</taxon>
        <taxon>Caryophyllales</taxon>
        <taxon>Nepenthaceae</taxon>
        <taxon>Nepenthes</taxon>
    </lineage>
</organism>
<evidence type="ECO:0000256" key="2">
    <source>
        <dbReference type="ARBA" id="ARBA00009965"/>
    </source>
</evidence>